<dbReference type="EMBL" id="CP002160">
    <property type="protein sequence ID" value="ADL51523.1"/>
    <property type="molecule type" value="Genomic_DNA"/>
</dbReference>
<keyword evidence="9" id="KW-0444">Lipid biosynthesis</keyword>
<dbReference type="HOGENOM" id="CLU_037294_2_1_9"/>
<evidence type="ECO:0000256" key="17">
    <source>
        <dbReference type="ARBA" id="ARBA00023264"/>
    </source>
</evidence>
<dbReference type="RefSeq" id="WP_010077263.1">
    <property type="nucleotide sequence ID" value="NC_014393.1"/>
</dbReference>
<dbReference type="GO" id="GO:0004605">
    <property type="term" value="F:phosphatidate cytidylyltransferase activity"/>
    <property type="evidence" value="ECO:0007669"/>
    <property type="project" value="UniProtKB-EC"/>
</dbReference>
<keyword evidence="15 19" id="KW-0472">Membrane</keyword>
<evidence type="ECO:0000256" key="14">
    <source>
        <dbReference type="ARBA" id="ARBA00023098"/>
    </source>
</evidence>
<evidence type="ECO:0000256" key="15">
    <source>
        <dbReference type="ARBA" id="ARBA00023136"/>
    </source>
</evidence>
<dbReference type="Pfam" id="PF01148">
    <property type="entry name" value="CTP_transf_1"/>
    <property type="match status" value="1"/>
</dbReference>
<gene>
    <name evidence="20" type="ordered locus">Clocel_1779</name>
</gene>
<feature type="transmembrane region" description="Helical" evidence="19">
    <location>
        <begin position="72"/>
        <end position="89"/>
    </location>
</feature>
<evidence type="ECO:0000256" key="7">
    <source>
        <dbReference type="ARBA" id="ARBA00019373"/>
    </source>
</evidence>
<dbReference type="eggNOG" id="COG0575">
    <property type="taxonomic scope" value="Bacteria"/>
</dbReference>
<comment type="catalytic activity">
    <reaction evidence="1 18">
        <text>a 1,2-diacyl-sn-glycero-3-phosphate + CTP + H(+) = a CDP-1,2-diacyl-sn-glycerol + diphosphate</text>
        <dbReference type="Rhea" id="RHEA:16229"/>
        <dbReference type="ChEBI" id="CHEBI:15378"/>
        <dbReference type="ChEBI" id="CHEBI:33019"/>
        <dbReference type="ChEBI" id="CHEBI:37563"/>
        <dbReference type="ChEBI" id="CHEBI:58332"/>
        <dbReference type="ChEBI" id="CHEBI:58608"/>
        <dbReference type="EC" id="2.7.7.41"/>
    </reaction>
</comment>
<dbReference type="OrthoDB" id="9799199at2"/>
<evidence type="ECO:0000256" key="4">
    <source>
        <dbReference type="ARBA" id="ARBA00005189"/>
    </source>
</evidence>
<evidence type="ECO:0000256" key="18">
    <source>
        <dbReference type="RuleBase" id="RU003938"/>
    </source>
</evidence>
<comment type="subcellular location">
    <subcellularLocation>
        <location evidence="2">Cell membrane</location>
        <topology evidence="2">Multi-pass membrane protein</topology>
    </subcellularLocation>
</comment>
<dbReference type="STRING" id="573061.Clocel_1779"/>
<evidence type="ECO:0000256" key="8">
    <source>
        <dbReference type="ARBA" id="ARBA00022475"/>
    </source>
</evidence>
<dbReference type="InterPro" id="IPR000374">
    <property type="entry name" value="PC_trans"/>
</dbReference>
<evidence type="ECO:0000256" key="10">
    <source>
        <dbReference type="ARBA" id="ARBA00022679"/>
    </source>
</evidence>
<dbReference type="KEGG" id="ccb:Clocel_1779"/>
<name>D9SKM7_CLOC7</name>
<evidence type="ECO:0000256" key="11">
    <source>
        <dbReference type="ARBA" id="ARBA00022692"/>
    </source>
</evidence>
<keyword evidence="21" id="KW-1185">Reference proteome</keyword>
<comment type="similarity">
    <text evidence="5 18">Belongs to the CDS family.</text>
</comment>
<keyword evidence="11 18" id="KW-0812">Transmembrane</keyword>
<keyword evidence="13 19" id="KW-1133">Transmembrane helix</keyword>
<dbReference type="GO" id="GO:0016024">
    <property type="term" value="P:CDP-diacylglycerol biosynthetic process"/>
    <property type="evidence" value="ECO:0007669"/>
    <property type="project" value="UniProtKB-UniPathway"/>
</dbReference>
<keyword evidence="17" id="KW-1208">Phospholipid metabolism</keyword>
<dbReference type="PROSITE" id="PS01315">
    <property type="entry name" value="CDS"/>
    <property type="match status" value="1"/>
</dbReference>
<evidence type="ECO:0000256" key="16">
    <source>
        <dbReference type="ARBA" id="ARBA00023209"/>
    </source>
</evidence>
<dbReference type="PANTHER" id="PTHR46382">
    <property type="entry name" value="PHOSPHATIDATE CYTIDYLYLTRANSFERASE"/>
    <property type="match status" value="1"/>
</dbReference>
<keyword evidence="8" id="KW-1003">Cell membrane</keyword>
<keyword evidence="10 18" id="KW-0808">Transferase</keyword>
<proteinExistence type="inferred from homology"/>
<dbReference type="AlphaFoldDB" id="D9SKM7"/>
<feature type="transmembrane region" description="Helical" evidence="19">
    <location>
        <begin position="5"/>
        <end position="21"/>
    </location>
</feature>
<evidence type="ECO:0000256" key="3">
    <source>
        <dbReference type="ARBA" id="ARBA00005119"/>
    </source>
</evidence>
<evidence type="ECO:0000256" key="13">
    <source>
        <dbReference type="ARBA" id="ARBA00022989"/>
    </source>
</evidence>
<evidence type="ECO:0000313" key="20">
    <source>
        <dbReference type="EMBL" id="ADL51523.1"/>
    </source>
</evidence>
<protein>
    <recommendedName>
        <fullName evidence="7 18">Phosphatidate cytidylyltransferase</fullName>
        <ecNumber evidence="6 18">2.7.7.41</ecNumber>
    </recommendedName>
</protein>
<evidence type="ECO:0000256" key="19">
    <source>
        <dbReference type="SAM" id="Phobius"/>
    </source>
</evidence>
<evidence type="ECO:0000256" key="2">
    <source>
        <dbReference type="ARBA" id="ARBA00004651"/>
    </source>
</evidence>
<dbReference type="PANTHER" id="PTHR46382:SF1">
    <property type="entry name" value="PHOSPHATIDATE CYTIDYLYLTRANSFERASE"/>
    <property type="match status" value="1"/>
</dbReference>
<dbReference type="Proteomes" id="UP000002730">
    <property type="component" value="Chromosome"/>
</dbReference>
<comment type="pathway">
    <text evidence="4">Lipid metabolism.</text>
</comment>
<evidence type="ECO:0000256" key="5">
    <source>
        <dbReference type="ARBA" id="ARBA00010185"/>
    </source>
</evidence>
<evidence type="ECO:0000313" key="21">
    <source>
        <dbReference type="Proteomes" id="UP000002730"/>
    </source>
</evidence>
<feature type="transmembrane region" description="Helical" evidence="19">
    <location>
        <begin position="169"/>
        <end position="188"/>
    </location>
</feature>
<dbReference type="UniPathway" id="UPA00557">
    <property type="reaction ID" value="UER00614"/>
</dbReference>
<feature type="transmembrane region" description="Helical" evidence="19">
    <location>
        <begin position="51"/>
        <end position="66"/>
    </location>
</feature>
<comment type="pathway">
    <text evidence="3 18">Phospholipid metabolism; CDP-diacylglycerol biosynthesis; CDP-diacylglycerol from sn-glycerol 3-phosphate: step 3/3.</text>
</comment>
<evidence type="ECO:0000256" key="1">
    <source>
        <dbReference type="ARBA" id="ARBA00001698"/>
    </source>
</evidence>
<accession>D9SKM7</accession>
<keyword evidence="12 18" id="KW-0548">Nucleotidyltransferase</keyword>
<dbReference type="EC" id="2.7.7.41" evidence="6 18"/>
<sequence>MNKRYLGALILTPLVIFISVGGDLLRYGLLLLSFMGIYELYSVASKKGIKPIKFVGYFATIAYYIFLKNVDFAVVAFLIFLSMMLLLSITAVNSRYNFNDIFTTIGGFIYVPVFFSFIYLTNVKEYGEYLIWIIFFSSWVSDTCAYFVGVNFGKHKIIPKISPNKTVEGSLGGLLGGGISCFLFGLFAKSNGVQVELYHYIIIGLLCSIFSQLGDLTASSIKRHVGVKDYSNLIPGHGGILDRFDSILFSSVIVFYYVSFIIGL</sequence>
<keyword evidence="16" id="KW-0594">Phospholipid biosynthesis</keyword>
<feature type="transmembrane region" description="Helical" evidence="19">
    <location>
        <begin position="200"/>
        <end position="219"/>
    </location>
</feature>
<evidence type="ECO:0000256" key="9">
    <source>
        <dbReference type="ARBA" id="ARBA00022516"/>
    </source>
</evidence>
<organism evidence="20 21">
    <name type="scientific">Clostridium cellulovorans (strain ATCC 35296 / DSM 3052 / OCM 3 / 743B)</name>
    <dbReference type="NCBI Taxonomy" id="573061"/>
    <lineage>
        <taxon>Bacteria</taxon>
        <taxon>Bacillati</taxon>
        <taxon>Bacillota</taxon>
        <taxon>Clostridia</taxon>
        <taxon>Eubacteriales</taxon>
        <taxon>Clostridiaceae</taxon>
        <taxon>Clostridium</taxon>
    </lineage>
</organism>
<evidence type="ECO:0000256" key="12">
    <source>
        <dbReference type="ARBA" id="ARBA00022695"/>
    </source>
</evidence>
<evidence type="ECO:0000256" key="6">
    <source>
        <dbReference type="ARBA" id="ARBA00012487"/>
    </source>
</evidence>
<reference evidence="20 21" key="1">
    <citation type="submission" date="2010-08" db="EMBL/GenBank/DDBJ databases">
        <title>Complete sequence of Clostridium cellulovorans 743B.</title>
        <authorList>
            <consortium name="US DOE Joint Genome Institute"/>
            <person name="Lucas S."/>
            <person name="Copeland A."/>
            <person name="Lapidus A."/>
            <person name="Cheng J.-F."/>
            <person name="Bruce D."/>
            <person name="Goodwin L."/>
            <person name="Pitluck S."/>
            <person name="Chertkov O."/>
            <person name="Detter J.C."/>
            <person name="Han C."/>
            <person name="Tapia R."/>
            <person name="Land M."/>
            <person name="Hauser L."/>
            <person name="Chang Y.-J."/>
            <person name="Jeffries C."/>
            <person name="Kyrpides N."/>
            <person name="Ivanova N."/>
            <person name="Mikhailova N."/>
            <person name="Hemme C.L."/>
            <person name="Woyke T."/>
        </authorList>
    </citation>
    <scope>NUCLEOTIDE SEQUENCE [LARGE SCALE GENOMIC DNA]</scope>
    <source>
        <strain evidence="21">ATCC 35296 / DSM 3052 / OCM 3 / 743B</strain>
    </source>
</reference>
<keyword evidence="14" id="KW-0443">Lipid metabolism</keyword>
<dbReference type="GO" id="GO:0005886">
    <property type="term" value="C:plasma membrane"/>
    <property type="evidence" value="ECO:0007669"/>
    <property type="project" value="UniProtKB-SubCell"/>
</dbReference>
<feature type="transmembrane region" description="Helical" evidence="19">
    <location>
        <begin position="240"/>
        <end position="262"/>
    </location>
</feature>
<feature type="transmembrane region" description="Helical" evidence="19">
    <location>
        <begin position="129"/>
        <end position="148"/>
    </location>
</feature>
<feature type="transmembrane region" description="Helical" evidence="19">
    <location>
        <begin position="101"/>
        <end position="123"/>
    </location>
</feature>